<dbReference type="EMBL" id="LR797535">
    <property type="protein sequence ID" value="CAB4223395.1"/>
    <property type="molecule type" value="Genomic_DNA"/>
</dbReference>
<evidence type="ECO:0000259" key="1">
    <source>
        <dbReference type="SMART" id="SM00470"/>
    </source>
</evidence>
<feature type="domain" description="ParB-like N-terminal" evidence="1">
    <location>
        <begin position="9"/>
        <end position="92"/>
    </location>
</feature>
<dbReference type="InterPro" id="IPR036086">
    <property type="entry name" value="ParB/Sulfiredoxin_sf"/>
</dbReference>
<accession>A0A6J7WUL5</accession>
<dbReference type="EMBL" id="LR798290">
    <property type="protein sequence ID" value="CAB5220525.1"/>
    <property type="molecule type" value="Genomic_DNA"/>
</dbReference>
<dbReference type="EMBL" id="LR797169">
    <property type="protein sequence ID" value="CAB4190937.1"/>
    <property type="molecule type" value="Genomic_DNA"/>
</dbReference>
<evidence type="ECO:0000313" key="3">
    <source>
        <dbReference type="EMBL" id="CAB4176191.1"/>
    </source>
</evidence>
<reference evidence="6" key="1">
    <citation type="submission" date="2020-05" db="EMBL/GenBank/DDBJ databases">
        <authorList>
            <person name="Chiriac C."/>
            <person name="Salcher M."/>
            <person name="Ghai R."/>
            <person name="Kavagutti S V."/>
        </authorList>
    </citation>
    <scope>NUCLEOTIDE SEQUENCE</scope>
</reference>
<dbReference type="InterPro" id="IPR003115">
    <property type="entry name" value="ParB_N"/>
</dbReference>
<dbReference type="SMART" id="SM00470">
    <property type="entry name" value="ParB"/>
    <property type="match status" value="1"/>
</dbReference>
<protein>
    <submittedName>
        <fullName evidence="6">ParB/Sulfiredoxin</fullName>
    </submittedName>
</protein>
<dbReference type="EMBL" id="LR796931">
    <property type="protein sequence ID" value="CAB4176191.1"/>
    <property type="molecule type" value="Genomic_DNA"/>
</dbReference>
<evidence type="ECO:0000313" key="2">
    <source>
        <dbReference type="EMBL" id="CAB4145842.1"/>
    </source>
</evidence>
<evidence type="ECO:0000313" key="6">
    <source>
        <dbReference type="EMBL" id="CAB5220525.1"/>
    </source>
</evidence>
<name>A0A6J7WUL5_9CAUD</name>
<evidence type="ECO:0000313" key="4">
    <source>
        <dbReference type="EMBL" id="CAB4190937.1"/>
    </source>
</evidence>
<sequence>MIREELATYAEPIDAFITHPRNVREGNVQAIMESLRAHGQYRPIVVQRSTNHVLAGNHTLQAARLLGWQQIAVTYIDCDDEQGVRILLADNRTNDLASYNDDKLAELLKILQETPTGFEGTLFDDAALLNLLRKTEPVPRQDSTHEIDHEAWDMAHKCPKCGFEYDND</sequence>
<proteinExistence type="predicted"/>
<dbReference type="EMBL" id="LR796453">
    <property type="protein sequence ID" value="CAB4145842.1"/>
    <property type="molecule type" value="Genomic_DNA"/>
</dbReference>
<gene>
    <name evidence="4" type="ORF">UFOVP1219_13</name>
    <name evidence="5" type="ORF">UFOVP1671_62</name>
    <name evidence="6" type="ORF">UFOVP358_45</name>
    <name evidence="2" type="ORF">UFOVP476_59</name>
    <name evidence="3" type="ORF">UFOVP986_16</name>
</gene>
<dbReference type="Pfam" id="PF02195">
    <property type="entry name" value="ParB_N"/>
    <property type="match status" value="1"/>
</dbReference>
<dbReference type="SUPFAM" id="SSF110849">
    <property type="entry name" value="ParB/Sulfiredoxin"/>
    <property type="match status" value="1"/>
</dbReference>
<dbReference type="Gene3D" id="3.90.1530.10">
    <property type="entry name" value="Conserved hypothetical protein from pyrococcus furiosus pfu- 392566-001, ParB domain"/>
    <property type="match status" value="1"/>
</dbReference>
<organism evidence="6">
    <name type="scientific">uncultured Caudovirales phage</name>
    <dbReference type="NCBI Taxonomy" id="2100421"/>
    <lineage>
        <taxon>Viruses</taxon>
        <taxon>Duplodnaviria</taxon>
        <taxon>Heunggongvirae</taxon>
        <taxon>Uroviricota</taxon>
        <taxon>Caudoviricetes</taxon>
        <taxon>Peduoviridae</taxon>
        <taxon>Maltschvirus</taxon>
        <taxon>Maltschvirus maltsch</taxon>
    </lineage>
</organism>
<evidence type="ECO:0000313" key="5">
    <source>
        <dbReference type="EMBL" id="CAB4223395.1"/>
    </source>
</evidence>